<dbReference type="Pfam" id="PF01042">
    <property type="entry name" value="Ribonuc_L-PSP"/>
    <property type="match status" value="1"/>
</dbReference>
<dbReference type="GO" id="GO:0005829">
    <property type="term" value="C:cytosol"/>
    <property type="evidence" value="ECO:0007669"/>
    <property type="project" value="TreeGrafter"/>
</dbReference>
<dbReference type="EMBL" id="LSSM01005849">
    <property type="protein sequence ID" value="OMJ11825.1"/>
    <property type="molecule type" value="Genomic_DNA"/>
</dbReference>
<dbReference type="PANTHER" id="PTHR11803">
    <property type="entry name" value="2-IMINOBUTANOATE/2-IMINOPROPANOATE DEAMINASE RIDA"/>
    <property type="match status" value="1"/>
</dbReference>
<dbReference type="NCBIfam" id="TIGR00004">
    <property type="entry name" value="Rid family detoxifying hydrolase"/>
    <property type="match status" value="1"/>
</dbReference>
<dbReference type="EMBL" id="LSSM01005156">
    <property type="protein sequence ID" value="OMJ13275.1"/>
    <property type="molecule type" value="Genomic_DNA"/>
</dbReference>
<dbReference type="FunFam" id="3.30.1330.40:FF:000001">
    <property type="entry name" value="L-PSP family endoribonuclease"/>
    <property type="match status" value="1"/>
</dbReference>
<protein>
    <submittedName>
        <fullName evidence="3">RutC family protein</fullName>
    </submittedName>
</protein>
<evidence type="ECO:0000313" key="4">
    <source>
        <dbReference type="Proteomes" id="UP000187429"/>
    </source>
</evidence>
<reference evidence="3" key="2">
    <citation type="submission" date="2017-01" db="EMBL/GenBank/DDBJ databases">
        <authorList>
            <person name="Mah S.A."/>
            <person name="Swanson W.J."/>
            <person name="Moy G.W."/>
            <person name="Vacquier V.D."/>
        </authorList>
    </citation>
    <scope>NUCLEOTIDE SEQUENCE [LARGE SCALE GENOMIC DNA]</scope>
    <source>
        <strain evidence="3">ID-206-W2</strain>
    </source>
</reference>
<accession>A0A1R1XF56</accession>
<proteinExistence type="inferred from homology"/>
<dbReference type="GO" id="GO:0019239">
    <property type="term" value="F:deaminase activity"/>
    <property type="evidence" value="ECO:0007669"/>
    <property type="project" value="TreeGrafter"/>
</dbReference>
<dbReference type="PANTHER" id="PTHR11803:SF58">
    <property type="entry name" value="PROTEIN HMF1-RELATED"/>
    <property type="match status" value="1"/>
</dbReference>
<organism evidence="3 4">
    <name type="scientific">Smittium culicis</name>
    <dbReference type="NCBI Taxonomy" id="133412"/>
    <lineage>
        <taxon>Eukaryota</taxon>
        <taxon>Fungi</taxon>
        <taxon>Fungi incertae sedis</taxon>
        <taxon>Zoopagomycota</taxon>
        <taxon>Kickxellomycotina</taxon>
        <taxon>Harpellomycetes</taxon>
        <taxon>Harpellales</taxon>
        <taxon>Legeriomycetaceae</taxon>
        <taxon>Smittium</taxon>
    </lineage>
</organism>
<dbReference type="Proteomes" id="UP000187429">
    <property type="component" value="Unassembled WGS sequence"/>
</dbReference>
<keyword evidence="4" id="KW-1185">Reference proteome</keyword>
<comment type="similarity">
    <text evidence="1">Belongs to the RutC family.</text>
</comment>
<dbReference type="InterPro" id="IPR006175">
    <property type="entry name" value="YjgF/YER057c/UK114"/>
</dbReference>
<evidence type="ECO:0000313" key="3">
    <source>
        <dbReference type="EMBL" id="OMJ13275.1"/>
    </source>
</evidence>
<dbReference type="InterPro" id="IPR035959">
    <property type="entry name" value="RutC-like_sf"/>
</dbReference>
<sequence length="128" mass="13918">MSSIQEVQVPNFPVGEAPYSRAIKTGETVYVSGQLAFDLNTNQFVNGDIVEQTNLCILNVKRVVEAAGSSLDKVVKVTVFLADINDWPAMNVEYAKHFLKPAPARSAFQVAALPFGAKIEMECIAVTN</sequence>
<dbReference type="OrthoDB" id="309640at2759"/>
<comment type="caution">
    <text evidence="3">The sequence shown here is derived from an EMBL/GenBank/DDBJ whole genome shotgun (WGS) entry which is preliminary data.</text>
</comment>
<reference evidence="4" key="1">
    <citation type="submission" date="2017-01" db="EMBL/GenBank/DDBJ databases">
        <authorList>
            <person name="Wang Y."/>
            <person name="White M."/>
            <person name="Kvist S."/>
            <person name="Moncalvo J.-M."/>
        </authorList>
    </citation>
    <scope>NUCLEOTIDE SEQUENCE [LARGE SCALE GENOMIC DNA]</scope>
    <source>
        <strain evidence="4">ID-206-W2</strain>
    </source>
</reference>
<dbReference type="CDD" id="cd00448">
    <property type="entry name" value="YjgF_YER057c_UK114_family"/>
    <property type="match status" value="1"/>
</dbReference>
<dbReference type="InterPro" id="IPR019897">
    <property type="entry name" value="RidA_CS"/>
</dbReference>
<dbReference type="Gene3D" id="3.30.1330.40">
    <property type="entry name" value="RutC-like"/>
    <property type="match status" value="1"/>
</dbReference>
<dbReference type="InterPro" id="IPR006056">
    <property type="entry name" value="RidA"/>
</dbReference>
<name>A0A1R1XF56_9FUNG</name>
<gene>
    <name evidence="3" type="ORF">AYI69_g9059</name>
    <name evidence="2" type="ORF">AYI69_g9695</name>
</gene>
<dbReference type="AlphaFoldDB" id="A0A1R1XF56"/>
<evidence type="ECO:0000313" key="2">
    <source>
        <dbReference type="EMBL" id="OMJ11825.1"/>
    </source>
</evidence>
<dbReference type="SUPFAM" id="SSF55298">
    <property type="entry name" value="YjgF-like"/>
    <property type="match status" value="1"/>
</dbReference>
<evidence type="ECO:0000256" key="1">
    <source>
        <dbReference type="ARBA" id="ARBA00010552"/>
    </source>
</evidence>
<dbReference type="PROSITE" id="PS01094">
    <property type="entry name" value="UPF0076"/>
    <property type="match status" value="1"/>
</dbReference>